<dbReference type="InterPro" id="IPR008921">
    <property type="entry name" value="DNA_pol3_clamp-load_cplx_C"/>
</dbReference>
<sequence>MSLWCDRYRPKTFKELDYNLKQAKQLQRMVKEGDFPHLLFWGTNGAGKKTRINCILRELYGSGVDKLRLERHEYTTASNKKLELHACASNYHIEICPADAGIHDRIVIQELVKGIAGGQSLNNDKQKQFKVIVITEANRLTKDAQHGLRRTMEKYMSTCRMILLSESTSKLIPALRSRCLGIRVQAPSTEEVKQCLMQACEIERFEMTDEQINRIVKLSDRNLRKALLLGEVCKVKNITNGDPPAYDWEEFLDKTGKMILRNQSPSQILQVRTNLYELIVRLIPANIIFQKLFLQLQAACPDIHMKTKLAKAAAEFEHRSNLGSKPIYHLEAFVARFMADYKSFLDEFVDDMDEDEF</sequence>
<dbReference type="GO" id="GO:0003677">
    <property type="term" value="F:DNA binding"/>
    <property type="evidence" value="ECO:0007669"/>
    <property type="project" value="InterPro"/>
</dbReference>
<dbReference type="GO" id="GO:0005663">
    <property type="term" value="C:DNA replication factor C complex"/>
    <property type="evidence" value="ECO:0007669"/>
    <property type="project" value="TreeGrafter"/>
</dbReference>
<dbReference type="Pfam" id="PF22534">
    <property type="entry name" value="RFC_C"/>
    <property type="match status" value="1"/>
</dbReference>
<keyword evidence="1" id="KW-0235">DNA replication</keyword>
<dbReference type="FunCoup" id="E4WW30">
    <property type="interactions" value="201"/>
</dbReference>
<dbReference type="InterPro" id="IPR027417">
    <property type="entry name" value="P-loop_NTPase"/>
</dbReference>
<dbReference type="GO" id="GO:0006261">
    <property type="term" value="P:DNA-templated DNA replication"/>
    <property type="evidence" value="ECO:0007669"/>
    <property type="project" value="TreeGrafter"/>
</dbReference>
<name>E4WW30_OIKDI</name>
<evidence type="ECO:0000256" key="1">
    <source>
        <dbReference type="ARBA" id="ARBA00022705"/>
    </source>
</evidence>
<dbReference type="Pfam" id="PF13177">
    <property type="entry name" value="DNA_pol3_delta2"/>
    <property type="match status" value="1"/>
</dbReference>
<dbReference type="SUPFAM" id="SSF48019">
    <property type="entry name" value="post-AAA+ oligomerization domain-like"/>
    <property type="match status" value="1"/>
</dbReference>
<dbReference type="Pfam" id="PF21960">
    <property type="entry name" value="RCF1-5-like_lid"/>
    <property type="match status" value="1"/>
</dbReference>
<dbReference type="InParanoid" id="E4WW30"/>
<keyword evidence="3" id="KW-1185">Reference proteome</keyword>
<dbReference type="Gene3D" id="1.10.8.60">
    <property type="match status" value="1"/>
</dbReference>
<dbReference type="AlphaFoldDB" id="E4WW30"/>
<dbReference type="GO" id="GO:0003689">
    <property type="term" value="F:DNA clamp loader activity"/>
    <property type="evidence" value="ECO:0007669"/>
    <property type="project" value="TreeGrafter"/>
</dbReference>
<dbReference type="PANTHER" id="PTHR11669:SF1">
    <property type="entry name" value="REPLICATION FACTOR C SUBUNIT 3"/>
    <property type="match status" value="1"/>
</dbReference>
<dbReference type="Proteomes" id="UP000001307">
    <property type="component" value="Unassembled WGS sequence"/>
</dbReference>
<dbReference type="FunFam" id="3.40.50.300:FF:000136">
    <property type="entry name" value="Replication factor C subunit 5"/>
    <property type="match status" value="1"/>
</dbReference>
<dbReference type="SUPFAM" id="SSF52540">
    <property type="entry name" value="P-loop containing nucleoside triphosphate hydrolases"/>
    <property type="match status" value="1"/>
</dbReference>
<accession>E4WW30</accession>
<organism evidence="2">
    <name type="scientific">Oikopleura dioica</name>
    <name type="common">Tunicate</name>
    <dbReference type="NCBI Taxonomy" id="34765"/>
    <lineage>
        <taxon>Eukaryota</taxon>
        <taxon>Metazoa</taxon>
        <taxon>Chordata</taxon>
        <taxon>Tunicata</taxon>
        <taxon>Appendicularia</taxon>
        <taxon>Copelata</taxon>
        <taxon>Oikopleuridae</taxon>
        <taxon>Oikopleura</taxon>
    </lineage>
</organism>
<evidence type="ECO:0000313" key="3">
    <source>
        <dbReference type="Proteomes" id="UP000001307"/>
    </source>
</evidence>
<dbReference type="PANTHER" id="PTHR11669">
    <property type="entry name" value="REPLICATION FACTOR C / DNA POLYMERASE III GAMMA-TAU SUBUNIT"/>
    <property type="match status" value="1"/>
</dbReference>
<dbReference type="GO" id="GO:0005634">
    <property type="term" value="C:nucleus"/>
    <property type="evidence" value="ECO:0007669"/>
    <property type="project" value="TreeGrafter"/>
</dbReference>
<evidence type="ECO:0008006" key="4">
    <source>
        <dbReference type="Google" id="ProtNLM"/>
    </source>
</evidence>
<dbReference type="GO" id="GO:0006281">
    <property type="term" value="P:DNA repair"/>
    <property type="evidence" value="ECO:0007669"/>
    <property type="project" value="TreeGrafter"/>
</dbReference>
<dbReference type="Gene3D" id="1.20.272.10">
    <property type="match status" value="1"/>
</dbReference>
<protein>
    <recommendedName>
        <fullName evidence="4">AAA+ ATPase domain-containing protein</fullName>
    </recommendedName>
</protein>
<dbReference type="Gene3D" id="3.40.50.300">
    <property type="entry name" value="P-loop containing nucleotide triphosphate hydrolases"/>
    <property type="match status" value="1"/>
</dbReference>
<evidence type="ECO:0000313" key="2">
    <source>
        <dbReference type="EMBL" id="CBY21333.1"/>
    </source>
</evidence>
<gene>
    <name evidence="2" type="ORF">GSOID_T00009093001</name>
</gene>
<dbReference type="InterPro" id="IPR050238">
    <property type="entry name" value="DNA_Rep/Repair_Clamp_Loader"/>
</dbReference>
<proteinExistence type="predicted"/>
<dbReference type="OrthoDB" id="761538at2759"/>
<dbReference type="EMBL" id="FN653017">
    <property type="protein sequence ID" value="CBY21333.1"/>
    <property type="molecule type" value="Genomic_DNA"/>
</dbReference>
<reference evidence="2" key="1">
    <citation type="journal article" date="2010" name="Science">
        <title>Plasticity of animal genome architecture unmasked by rapid evolution of a pelagic tunicate.</title>
        <authorList>
            <person name="Denoeud F."/>
            <person name="Henriet S."/>
            <person name="Mungpakdee S."/>
            <person name="Aury J.M."/>
            <person name="Da Silva C."/>
            <person name="Brinkmann H."/>
            <person name="Mikhaleva J."/>
            <person name="Olsen L.C."/>
            <person name="Jubin C."/>
            <person name="Canestro C."/>
            <person name="Bouquet J.M."/>
            <person name="Danks G."/>
            <person name="Poulain J."/>
            <person name="Campsteijn C."/>
            <person name="Adamski M."/>
            <person name="Cross I."/>
            <person name="Yadetie F."/>
            <person name="Muffato M."/>
            <person name="Louis A."/>
            <person name="Butcher S."/>
            <person name="Tsagkogeorga G."/>
            <person name="Konrad A."/>
            <person name="Singh S."/>
            <person name="Jensen M.F."/>
            <person name="Cong E.H."/>
            <person name="Eikeseth-Otteraa H."/>
            <person name="Noel B."/>
            <person name="Anthouard V."/>
            <person name="Porcel B.M."/>
            <person name="Kachouri-Lafond R."/>
            <person name="Nishino A."/>
            <person name="Ugolini M."/>
            <person name="Chourrout P."/>
            <person name="Nishida H."/>
            <person name="Aasland R."/>
            <person name="Huzurbazar S."/>
            <person name="Westhof E."/>
            <person name="Delsuc F."/>
            <person name="Lehrach H."/>
            <person name="Reinhardt R."/>
            <person name="Weissenbach J."/>
            <person name="Roy S.W."/>
            <person name="Artiguenave F."/>
            <person name="Postlethwait J.H."/>
            <person name="Manak J.R."/>
            <person name="Thompson E.M."/>
            <person name="Jaillon O."/>
            <person name="Du Pasquier L."/>
            <person name="Boudinot P."/>
            <person name="Liberles D.A."/>
            <person name="Volff J.N."/>
            <person name="Philippe H."/>
            <person name="Lenhard B."/>
            <person name="Roest Crollius H."/>
            <person name="Wincker P."/>
            <person name="Chourrout D."/>
        </authorList>
    </citation>
    <scope>NUCLEOTIDE SEQUENCE [LARGE SCALE GENOMIC DNA]</scope>
</reference>